<accession>G9EKB0</accession>
<dbReference type="InterPro" id="IPR036287">
    <property type="entry name" value="Rv1873-like_sf"/>
</dbReference>
<dbReference type="RefSeq" id="WP_006869607.1">
    <property type="nucleotide sequence ID" value="NZ_JH413801.1"/>
</dbReference>
<dbReference type="eggNOG" id="COG5579">
    <property type="taxonomic scope" value="Bacteria"/>
</dbReference>
<reference evidence="2 3" key="1">
    <citation type="journal article" date="2011" name="BMC Genomics">
        <title>Insight into cross-talk between intra-amoebal pathogens.</title>
        <authorList>
            <person name="Gimenez G."/>
            <person name="Bertelli C."/>
            <person name="Moliner C."/>
            <person name="Robert C."/>
            <person name="Raoult D."/>
            <person name="Fournier P.E."/>
            <person name="Greub G."/>
        </authorList>
    </citation>
    <scope>NUCLEOTIDE SEQUENCE [LARGE SCALE GENOMIC DNA]</scope>
    <source>
        <strain evidence="2 3">LLAP12</strain>
    </source>
</reference>
<dbReference type="HOGENOM" id="CLU_833645_0_0_6"/>
<organism evidence="2 3">
    <name type="scientific">Legionella drancourtii LLAP12</name>
    <dbReference type="NCBI Taxonomy" id="658187"/>
    <lineage>
        <taxon>Bacteria</taxon>
        <taxon>Pseudomonadati</taxon>
        <taxon>Pseudomonadota</taxon>
        <taxon>Gammaproteobacteria</taxon>
        <taxon>Legionellales</taxon>
        <taxon>Legionellaceae</taxon>
        <taxon>Legionella</taxon>
    </lineage>
</organism>
<dbReference type="InterPro" id="IPR014937">
    <property type="entry name" value="DUF1810"/>
</dbReference>
<evidence type="ECO:0000313" key="3">
    <source>
        <dbReference type="Proteomes" id="UP000002770"/>
    </source>
</evidence>
<feature type="region of interest" description="Disordered" evidence="1">
    <location>
        <begin position="178"/>
        <end position="214"/>
    </location>
</feature>
<dbReference type="AlphaFoldDB" id="G9EKB0"/>
<dbReference type="InParanoid" id="G9EKB0"/>
<dbReference type="STRING" id="658187.LDG_5634"/>
<evidence type="ECO:0008006" key="4">
    <source>
        <dbReference type="Google" id="ProtNLM"/>
    </source>
</evidence>
<dbReference type="Gene3D" id="1.25.40.380">
    <property type="entry name" value="Protein of unknown function DUF1810"/>
    <property type="match status" value="1"/>
</dbReference>
<protein>
    <recommendedName>
        <fullName evidence="4">DUF1810 domain-containing protein</fullName>
    </recommendedName>
</protein>
<name>G9EKB0_9GAMM</name>
<dbReference type="OrthoDB" id="9801870at2"/>
<evidence type="ECO:0000256" key="1">
    <source>
        <dbReference type="SAM" id="MobiDB-lite"/>
    </source>
</evidence>
<feature type="compositionally biased region" description="Basic and acidic residues" evidence="1">
    <location>
        <begin position="195"/>
        <end position="204"/>
    </location>
</feature>
<dbReference type="SUPFAM" id="SSF140736">
    <property type="entry name" value="Rv1873-like"/>
    <property type="match status" value="1"/>
</dbReference>
<sequence>MANLDRFINAQKEHGTYNQAYKELQNGAKTSHWIWYIFPQLKELGFSSTAKYYGIVDFKEACDYLQNAQLFENYQKITSLVLKQLQNKIPIKILMGGNIDAQKLLSSLTLFRATASFLAKQDNKTHDHAGLVSCCDQIFEHLKNQGYVPCQKTLQLIESALANENQQQAKQPITPIAVKKKASEQSKTQESPAAKPKEQNEAKSPKATTSPPLHDYSKLSAALGTYIKERKNEWSFHYNFLGLVSVIYCIQDAIMGTDHFNSKNREIKIRAARNLKQVIDSNDVEGILFTSSEKNALADGRLGKIVTTYGKLDGIMKNIAKEQTLTAPKPGAL</sequence>
<gene>
    <name evidence="2" type="ORF">LDG_5634</name>
</gene>
<proteinExistence type="predicted"/>
<dbReference type="Proteomes" id="UP000002770">
    <property type="component" value="Unassembled WGS sequence"/>
</dbReference>
<dbReference type="Pfam" id="PF08837">
    <property type="entry name" value="DUF1810"/>
    <property type="match status" value="1"/>
</dbReference>
<keyword evidence="3" id="KW-1185">Reference proteome</keyword>
<evidence type="ECO:0000313" key="2">
    <source>
        <dbReference type="EMBL" id="EHL32261.1"/>
    </source>
</evidence>
<dbReference type="EMBL" id="JH413801">
    <property type="protein sequence ID" value="EHL32261.1"/>
    <property type="molecule type" value="Genomic_DNA"/>
</dbReference>